<organism evidence="8 9">
    <name type="scientific">Desulfomarina profundi</name>
    <dbReference type="NCBI Taxonomy" id="2772557"/>
    <lineage>
        <taxon>Bacteria</taxon>
        <taxon>Pseudomonadati</taxon>
        <taxon>Thermodesulfobacteriota</taxon>
        <taxon>Desulfobulbia</taxon>
        <taxon>Desulfobulbales</taxon>
        <taxon>Desulfobulbaceae</taxon>
        <taxon>Desulfomarina</taxon>
    </lineage>
</organism>
<reference evidence="8" key="1">
    <citation type="submission" date="2020-09" db="EMBL/GenBank/DDBJ databases">
        <title>Desulfogranum mesoprofundum gen. nov., sp. nov., a novel mesophilic, sulfate-reducing chemolithoautotroph isolated from a deep-sea hydrothermal vent chimney in the Suiyo Seamount.</title>
        <authorList>
            <person name="Hashimoto Y."/>
            <person name="Nakagawa S."/>
        </authorList>
    </citation>
    <scope>NUCLEOTIDE SEQUENCE</scope>
    <source>
        <strain evidence="8">KT2</strain>
    </source>
</reference>
<keyword evidence="3 6" id="KW-0812">Transmembrane</keyword>
<evidence type="ECO:0000256" key="6">
    <source>
        <dbReference type="SAM" id="Phobius"/>
    </source>
</evidence>
<dbReference type="EMBL" id="AP024086">
    <property type="protein sequence ID" value="BCL61624.1"/>
    <property type="molecule type" value="Genomic_DNA"/>
</dbReference>
<evidence type="ECO:0000256" key="5">
    <source>
        <dbReference type="ARBA" id="ARBA00023136"/>
    </source>
</evidence>
<feature type="transmembrane region" description="Helical" evidence="6">
    <location>
        <begin position="413"/>
        <end position="432"/>
    </location>
</feature>
<keyword evidence="4 6" id="KW-1133">Transmembrane helix</keyword>
<dbReference type="KEGG" id="dbk:DGMP_23170"/>
<protein>
    <recommendedName>
        <fullName evidence="7">Major facilitator superfamily (MFS) profile domain-containing protein</fullName>
    </recommendedName>
</protein>
<feature type="transmembrane region" description="Helical" evidence="6">
    <location>
        <begin position="297"/>
        <end position="316"/>
    </location>
</feature>
<dbReference type="AlphaFoldDB" id="A0A8D5JHM1"/>
<dbReference type="PANTHER" id="PTHR43124:SF3">
    <property type="entry name" value="CHLORAMPHENICOL EFFLUX PUMP RV0191"/>
    <property type="match status" value="1"/>
</dbReference>
<dbReference type="GO" id="GO:0022857">
    <property type="term" value="F:transmembrane transporter activity"/>
    <property type="evidence" value="ECO:0007669"/>
    <property type="project" value="InterPro"/>
</dbReference>
<dbReference type="InterPro" id="IPR020846">
    <property type="entry name" value="MFS_dom"/>
</dbReference>
<evidence type="ECO:0000313" key="8">
    <source>
        <dbReference type="EMBL" id="BCL61624.1"/>
    </source>
</evidence>
<dbReference type="PANTHER" id="PTHR43124">
    <property type="entry name" value="PURINE EFFLUX PUMP PBUE"/>
    <property type="match status" value="1"/>
</dbReference>
<accession>A0A8D5JHM1</accession>
<gene>
    <name evidence="8" type="ORF">DGMP_23170</name>
</gene>
<feature type="transmembrane region" description="Helical" evidence="6">
    <location>
        <begin position="98"/>
        <end position="121"/>
    </location>
</feature>
<feature type="transmembrane region" description="Helical" evidence="6">
    <location>
        <begin position="240"/>
        <end position="257"/>
    </location>
</feature>
<evidence type="ECO:0000256" key="1">
    <source>
        <dbReference type="ARBA" id="ARBA00004651"/>
    </source>
</evidence>
<comment type="subcellular location">
    <subcellularLocation>
        <location evidence="1">Cell membrane</location>
        <topology evidence="1">Multi-pass membrane protein</topology>
    </subcellularLocation>
</comment>
<keyword evidence="9" id="KW-1185">Reference proteome</keyword>
<evidence type="ECO:0000256" key="3">
    <source>
        <dbReference type="ARBA" id="ARBA00022692"/>
    </source>
</evidence>
<evidence type="ECO:0000256" key="2">
    <source>
        <dbReference type="ARBA" id="ARBA00022475"/>
    </source>
</evidence>
<feature type="transmembrane region" description="Helical" evidence="6">
    <location>
        <begin position="506"/>
        <end position="524"/>
    </location>
</feature>
<proteinExistence type="predicted"/>
<dbReference type="InterPro" id="IPR011701">
    <property type="entry name" value="MFS"/>
</dbReference>
<name>A0A8D5JHM1_9BACT</name>
<dbReference type="Proteomes" id="UP000826725">
    <property type="component" value="Chromosome"/>
</dbReference>
<feature type="transmembrane region" description="Helical" evidence="6">
    <location>
        <begin position="209"/>
        <end position="234"/>
    </location>
</feature>
<dbReference type="InterPro" id="IPR050189">
    <property type="entry name" value="MFS_Efflux_Transporters"/>
</dbReference>
<evidence type="ECO:0000259" key="7">
    <source>
        <dbReference type="PROSITE" id="PS50850"/>
    </source>
</evidence>
<feature type="transmembrane region" description="Helical" evidence="6">
    <location>
        <begin position="383"/>
        <end position="401"/>
    </location>
</feature>
<keyword evidence="2" id="KW-1003">Cell membrane</keyword>
<feature type="transmembrane region" description="Helical" evidence="6">
    <location>
        <begin position="346"/>
        <end position="368"/>
    </location>
</feature>
<evidence type="ECO:0000313" key="9">
    <source>
        <dbReference type="Proteomes" id="UP000826725"/>
    </source>
</evidence>
<dbReference type="GO" id="GO:0005886">
    <property type="term" value="C:plasma membrane"/>
    <property type="evidence" value="ECO:0007669"/>
    <property type="project" value="UniProtKB-SubCell"/>
</dbReference>
<feature type="transmembrane region" description="Helical" evidence="6">
    <location>
        <begin position="182"/>
        <end position="200"/>
    </location>
</feature>
<dbReference type="RefSeq" id="WP_228854054.1">
    <property type="nucleotide sequence ID" value="NZ_AP024086.1"/>
</dbReference>
<feature type="transmembrane region" description="Helical" evidence="6">
    <location>
        <begin position="142"/>
        <end position="162"/>
    </location>
</feature>
<dbReference type="Pfam" id="PF07690">
    <property type="entry name" value="MFS_1"/>
    <property type="match status" value="1"/>
</dbReference>
<feature type="domain" description="Major facilitator superfamily (MFS) profile" evidence="7">
    <location>
        <begin position="140"/>
        <end position="529"/>
    </location>
</feature>
<evidence type="ECO:0000256" key="4">
    <source>
        <dbReference type="ARBA" id="ARBA00022989"/>
    </source>
</evidence>
<dbReference type="PROSITE" id="PS50850">
    <property type="entry name" value="MFS"/>
    <property type="match status" value="1"/>
</dbReference>
<feature type="transmembrane region" description="Helical" evidence="6">
    <location>
        <begin position="264"/>
        <end position="285"/>
    </location>
</feature>
<keyword evidence="5 6" id="KW-0472">Membrane</keyword>
<sequence length="532" mass="58158">MLKKDIDGLLHKGLKISFLVNIESRLKQTVSRVPELAWLTIADRRGKILYQAGEVSSLENEFKTEIALEDRAGVAGKLTVGLDSNVIDETVQEISRDAFTLVGLSLLLVMEFVLLLFATLLHPLVKQRGQEELPPHDYHMRGAVFLFIFASSLCYSFIPLHMDAIYHPLPGLSREMVLGMPLAFEMLGGGLVLVPVGWWIDRRGWHQPFLLGCVLTCLGMIFSALATGPLLFIAARTLTGVGYGMTWMSAQGFVLLKQDTKKRALAISNVVAGIYGGLICGNAIGALVAHRLGFRDVFFISAILLFFLPPFIFLFLRDRFEVPETALQKKGDGQTGVLQLLTDPQALLMFLCSLVPYSVIAVGLLYYVVPIYLHTLGEGQSDIGRVIMLFGLCMIFIAPRVSSFADRMEDKRIFVYAGGFLGSCSLLLFAFSGSFSTVVLSVALFGLSVSISAASRNVIILALPVARKLGSSRVMGVYRSVDKLGQTLGGIVPASLLAYMDIRSAMAVLGGVYMGLTLLLLFRLRSEAKLIS</sequence>